<dbReference type="EMBL" id="JWZT01001625">
    <property type="protein sequence ID" value="KII71767.1"/>
    <property type="molecule type" value="Genomic_DNA"/>
</dbReference>
<evidence type="ECO:0000313" key="2">
    <source>
        <dbReference type="EMBL" id="KII71767.1"/>
    </source>
</evidence>
<gene>
    <name evidence="2" type="ORF">RF11_15776</name>
</gene>
<accession>A0A0C2NCQ2</accession>
<keyword evidence="1" id="KW-1133">Transmembrane helix</keyword>
<name>A0A0C2NCQ2_THEKT</name>
<keyword evidence="1" id="KW-0812">Transmembrane</keyword>
<evidence type="ECO:0000256" key="1">
    <source>
        <dbReference type="SAM" id="Phobius"/>
    </source>
</evidence>
<dbReference type="AlphaFoldDB" id="A0A0C2NCQ2"/>
<protein>
    <submittedName>
        <fullName evidence="2">Uncharacterized protein</fullName>
    </submittedName>
</protein>
<feature type="transmembrane region" description="Helical" evidence="1">
    <location>
        <begin position="180"/>
        <end position="207"/>
    </location>
</feature>
<keyword evidence="3" id="KW-1185">Reference proteome</keyword>
<dbReference type="Proteomes" id="UP000031668">
    <property type="component" value="Unassembled WGS sequence"/>
</dbReference>
<proteinExistence type="predicted"/>
<comment type="caution">
    <text evidence="2">The sequence shown here is derived from an EMBL/GenBank/DDBJ whole genome shotgun (WGS) entry which is preliminary data.</text>
</comment>
<sequence>MDVHTTVTVKKYASNLISKTMNSVMRMRPTFIPSDKSMIFLHDDKTLCYMHEIYHISGQKFYIIQGNSLNYPKINVSCKEFIILVPSFEKLHHGLQSYIVNNTEPKLNFIGMFVPINKLGTTDVSIFFSLSMICAKWIKEIRTYSENIGVTFQESFEEKCLAAYDKSRAHKANKITKEEMIFITKFILCTWGGFSIISIIALIIMCAKKRKQFSTKIEENFKKFTKTVLFISD</sequence>
<keyword evidence="1" id="KW-0472">Membrane</keyword>
<evidence type="ECO:0000313" key="3">
    <source>
        <dbReference type="Proteomes" id="UP000031668"/>
    </source>
</evidence>
<reference evidence="2 3" key="1">
    <citation type="journal article" date="2014" name="Genome Biol. Evol.">
        <title>The genome of the myxosporean Thelohanellus kitauei shows adaptations to nutrient acquisition within its fish host.</title>
        <authorList>
            <person name="Yang Y."/>
            <person name="Xiong J."/>
            <person name="Zhou Z."/>
            <person name="Huo F."/>
            <person name="Miao W."/>
            <person name="Ran C."/>
            <person name="Liu Y."/>
            <person name="Zhang J."/>
            <person name="Feng J."/>
            <person name="Wang M."/>
            <person name="Wang M."/>
            <person name="Wang L."/>
            <person name="Yao B."/>
        </authorList>
    </citation>
    <scope>NUCLEOTIDE SEQUENCE [LARGE SCALE GENOMIC DNA]</scope>
    <source>
        <strain evidence="2">Wuqing</strain>
    </source>
</reference>
<organism evidence="2 3">
    <name type="scientific">Thelohanellus kitauei</name>
    <name type="common">Myxosporean</name>
    <dbReference type="NCBI Taxonomy" id="669202"/>
    <lineage>
        <taxon>Eukaryota</taxon>
        <taxon>Metazoa</taxon>
        <taxon>Cnidaria</taxon>
        <taxon>Myxozoa</taxon>
        <taxon>Myxosporea</taxon>
        <taxon>Bivalvulida</taxon>
        <taxon>Platysporina</taxon>
        <taxon>Myxobolidae</taxon>
        <taxon>Thelohanellus</taxon>
    </lineage>
</organism>